<dbReference type="PROSITE" id="PS50949">
    <property type="entry name" value="HTH_GNTR"/>
    <property type="match status" value="1"/>
</dbReference>
<evidence type="ECO:0000256" key="2">
    <source>
        <dbReference type="ARBA" id="ARBA00023125"/>
    </source>
</evidence>
<dbReference type="RefSeq" id="WP_051694453.1">
    <property type="nucleotide sequence ID" value="NZ_CP054606.1"/>
</dbReference>
<evidence type="ECO:0000256" key="3">
    <source>
        <dbReference type="ARBA" id="ARBA00023163"/>
    </source>
</evidence>
<protein>
    <recommendedName>
        <fullName evidence="4">HTH gntR-type domain-containing protein</fullName>
    </recommendedName>
</protein>
<evidence type="ECO:0000313" key="5">
    <source>
        <dbReference type="EMBL" id="KEJ95266.1"/>
    </source>
</evidence>
<dbReference type="GO" id="GO:0003677">
    <property type="term" value="F:DNA binding"/>
    <property type="evidence" value="ECO:0007669"/>
    <property type="project" value="UniProtKB-KW"/>
</dbReference>
<keyword evidence="1" id="KW-0805">Transcription regulation</keyword>
<evidence type="ECO:0000256" key="1">
    <source>
        <dbReference type="ARBA" id="ARBA00023015"/>
    </source>
</evidence>
<sequence length="249" mass="27951">MSETIPHSALATAPKKRGVLREKAFLTLKDAILSGNLQRGERLSEARLIQEFGIGRTPLREALNRLEREGLVVSQPNSGYSVANLDVDAVCDLLVVREGLDAMAAEIATETASDAELQALARVMDDIYALDQAHERTPEVYARELELGLEVHEVILAATHNAPLIEITRRVYDQLRLALWVEVRWIDQWSMAVAEHRAIVEAMLDRDAPRAMAAARAHVRSSRDNMQMIREVSDLRRSRGSRIPMRKNT</sequence>
<dbReference type="InterPro" id="IPR008920">
    <property type="entry name" value="TF_FadR/GntR_C"/>
</dbReference>
<gene>
    <name evidence="5" type="ORF">SUH3_22335</name>
</gene>
<dbReference type="InterPro" id="IPR000524">
    <property type="entry name" value="Tscrpt_reg_HTH_GntR"/>
</dbReference>
<organism evidence="5 6">
    <name type="scientific">Pseudosulfitobacter pseudonitzschiae</name>
    <dbReference type="NCBI Taxonomy" id="1402135"/>
    <lineage>
        <taxon>Bacteria</taxon>
        <taxon>Pseudomonadati</taxon>
        <taxon>Pseudomonadota</taxon>
        <taxon>Alphaproteobacteria</taxon>
        <taxon>Rhodobacterales</taxon>
        <taxon>Roseobacteraceae</taxon>
        <taxon>Pseudosulfitobacter</taxon>
    </lineage>
</organism>
<name>A0A073J0N3_9RHOB</name>
<keyword evidence="2" id="KW-0238">DNA-binding</keyword>
<dbReference type="Gene3D" id="1.20.120.530">
    <property type="entry name" value="GntR ligand-binding domain-like"/>
    <property type="match status" value="1"/>
</dbReference>
<feature type="domain" description="HTH gntR-type" evidence="4">
    <location>
        <begin position="18"/>
        <end position="85"/>
    </location>
</feature>
<evidence type="ECO:0000259" key="4">
    <source>
        <dbReference type="PROSITE" id="PS50949"/>
    </source>
</evidence>
<dbReference type="PRINTS" id="PR00035">
    <property type="entry name" value="HTHGNTR"/>
</dbReference>
<comment type="caution">
    <text evidence="5">The sequence shown here is derived from an EMBL/GenBank/DDBJ whole genome shotgun (WGS) entry which is preliminary data.</text>
</comment>
<dbReference type="Gene3D" id="1.10.10.10">
    <property type="entry name" value="Winged helix-like DNA-binding domain superfamily/Winged helix DNA-binding domain"/>
    <property type="match status" value="1"/>
</dbReference>
<accession>A0A073J0N3</accession>
<dbReference type="InterPro" id="IPR036388">
    <property type="entry name" value="WH-like_DNA-bd_sf"/>
</dbReference>
<dbReference type="Proteomes" id="UP000027746">
    <property type="component" value="Unassembled WGS sequence"/>
</dbReference>
<dbReference type="InterPro" id="IPR011711">
    <property type="entry name" value="GntR_C"/>
</dbReference>
<dbReference type="SUPFAM" id="SSF48008">
    <property type="entry name" value="GntR ligand-binding domain-like"/>
    <property type="match status" value="1"/>
</dbReference>
<keyword evidence="3" id="KW-0804">Transcription</keyword>
<dbReference type="OrthoDB" id="8114900at2"/>
<dbReference type="SMART" id="SM00345">
    <property type="entry name" value="HTH_GNTR"/>
    <property type="match status" value="1"/>
</dbReference>
<dbReference type="AlphaFoldDB" id="A0A073J0N3"/>
<dbReference type="CDD" id="cd07377">
    <property type="entry name" value="WHTH_GntR"/>
    <property type="match status" value="1"/>
</dbReference>
<dbReference type="SMART" id="SM00895">
    <property type="entry name" value="FCD"/>
    <property type="match status" value="1"/>
</dbReference>
<dbReference type="GO" id="GO:0003700">
    <property type="term" value="F:DNA-binding transcription factor activity"/>
    <property type="evidence" value="ECO:0007669"/>
    <property type="project" value="InterPro"/>
</dbReference>
<dbReference type="GeneID" id="68872683"/>
<dbReference type="Pfam" id="PF00392">
    <property type="entry name" value="GntR"/>
    <property type="match status" value="1"/>
</dbReference>
<dbReference type="InterPro" id="IPR036390">
    <property type="entry name" value="WH_DNA-bd_sf"/>
</dbReference>
<reference evidence="5 6" key="1">
    <citation type="submission" date="2014-01" db="EMBL/GenBank/DDBJ databases">
        <title>Sulfitobacter sp. H3 (MCCC 1A00686) Genome Sequencing.</title>
        <authorList>
            <person name="Lai Q."/>
            <person name="Hong Z."/>
        </authorList>
    </citation>
    <scope>NUCLEOTIDE SEQUENCE [LARGE SCALE GENOMIC DNA]</scope>
    <source>
        <strain evidence="5 6">H3</strain>
    </source>
</reference>
<dbReference type="EMBL" id="JAMD01000007">
    <property type="protein sequence ID" value="KEJ95266.1"/>
    <property type="molecule type" value="Genomic_DNA"/>
</dbReference>
<proteinExistence type="predicted"/>
<dbReference type="PANTHER" id="PTHR43537">
    <property type="entry name" value="TRANSCRIPTIONAL REGULATOR, GNTR FAMILY"/>
    <property type="match status" value="1"/>
</dbReference>
<dbReference type="PANTHER" id="PTHR43537:SF5">
    <property type="entry name" value="UXU OPERON TRANSCRIPTIONAL REGULATOR"/>
    <property type="match status" value="1"/>
</dbReference>
<dbReference type="SUPFAM" id="SSF46785">
    <property type="entry name" value="Winged helix' DNA-binding domain"/>
    <property type="match status" value="1"/>
</dbReference>
<keyword evidence="6" id="KW-1185">Reference proteome</keyword>
<evidence type="ECO:0000313" key="6">
    <source>
        <dbReference type="Proteomes" id="UP000027746"/>
    </source>
</evidence>
<dbReference type="Pfam" id="PF07729">
    <property type="entry name" value="FCD"/>
    <property type="match status" value="1"/>
</dbReference>